<evidence type="ECO:0000256" key="1">
    <source>
        <dbReference type="ARBA" id="ARBA00001947"/>
    </source>
</evidence>
<evidence type="ECO:0000313" key="8">
    <source>
        <dbReference type="Proteomes" id="UP000244090"/>
    </source>
</evidence>
<keyword evidence="5" id="KW-0378">Hydrolase</keyword>
<dbReference type="Pfam" id="PF01979">
    <property type="entry name" value="Amidohydro_1"/>
    <property type="match status" value="1"/>
</dbReference>
<evidence type="ECO:0000313" key="7">
    <source>
        <dbReference type="EMBL" id="PTX59277.1"/>
    </source>
</evidence>
<evidence type="ECO:0000259" key="6">
    <source>
        <dbReference type="Pfam" id="PF01979"/>
    </source>
</evidence>
<comment type="cofactor">
    <cofactor evidence="1">
        <name>Zn(2+)</name>
        <dbReference type="ChEBI" id="CHEBI:29105"/>
    </cofactor>
</comment>
<evidence type="ECO:0000256" key="3">
    <source>
        <dbReference type="ARBA" id="ARBA00010286"/>
    </source>
</evidence>
<dbReference type="InterPro" id="IPR006680">
    <property type="entry name" value="Amidohydro-rel"/>
</dbReference>
<dbReference type="NCBIfam" id="TIGR00857">
    <property type="entry name" value="pyrC_multi"/>
    <property type="match status" value="1"/>
</dbReference>
<dbReference type="GO" id="GO:0004038">
    <property type="term" value="F:allantoinase activity"/>
    <property type="evidence" value="ECO:0007669"/>
    <property type="project" value="TreeGrafter"/>
</dbReference>
<evidence type="ECO:0000256" key="2">
    <source>
        <dbReference type="ARBA" id="ARBA00002368"/>
    </source>
</evidence>
<proteinExistence type="inferred from homology"/>
<keyword evidence="4" id="KW-0479">Metal-binding</keyword>
<sequence>MHKILLKNAQIVSEVEIKTADILIEGERIAKIGTNLSDESAEVIDIAGKHVFPGVIDDQVHFREPGLTYKANIATESRAAIAGGITSFVEMPNTNPQTTTIEKLQEKLDIAKNTSFANYSFMFGGTNDNLDEILKVDTTQVAGLKLFLGSSTGNMLVDDEAVLEKIFSSTDMVISVHCEDEDTIRRNLAEYTEKYGDDIPIEYHPIIRSEEACFLSSSTAIALAKKTGARLHVFHLSTGKETHLFDNSIPLEEKKITAEVCIHHLWFSDEDYKTKGTHIKWNPAVKTADDRAELWKALLDDRIDVIATDHAPHTLEEKANPYTSAPSGGPLVQHALNAMIQAHKQGKISLEKMVQKMCHNPARLFQVKDRGFIKEGFYADLVVVDLEQSYTVSKENVLYKCGWSPFEGTKLDSVVTHTFVNGNLAYHEGKFAEKRHVKQLEFNR</sequence>
<dbReference type="RefSeq" id="WP_108116437.1">
    <property type="nucleotide sequence ID" value="NZ_QBKT01000010.1"/>
</dbReference>
<dbReference type="EMBL" id="QBKT01000010">
    <property type="protein sequence ID" value="PTX59277.1"/>
    <property type="molecule type" value="Genomic_DNA"/>
</dbReference>
<feature type="domain" description="Amidohydrolase-related" evidence="6">
    <location>
        <begin position="51"/>
        <end position="424"/>
    </location>
</feature>
<dbReference type="Gene3D" id="3.20.20.140">
    <property type="entry name" value="Metal-dependent hydrolases"/>
    <property type="match status" value="1"/>
</dbReference>
<accession>A0A2T6BTI1</accession>
<dbReference type="InterPro" id="IPR032466">
    <property type="entry name" value="Metal_Hydrolase"/>
</dbReference>
<dbReference type="GO" id="GO:0005737">
    <property type="term" value="C:cytoplasm"/>
    <property type="evidence" value="ECO:0007669"/>
    <property type="project" value="TreeGrafter"/>
</dbReference>
<evidence type="ECO:0000256" key="4">
    <source>
        <dbReference type="ARBA" id="ARBA00022723"/>
    </source>
</evidence>
<protein>
    <submittedName>
        <fullName evidence="7">Dihydroorotase</fullName>
    </submittedName>
</protein>
<dbReference type="CDD" id="cd01318">
    <property type="entry name" value="DHOase_IIb"/>
    <property type="match status" value="1"/>
</dbReference>
<dbReference type="InterPro" id="IPR002195">
    <property type="entry name" value="Dihydroorotase_CS"/>
</dbReference>
<name>A0A2T6BTI1_9FLAO</name>
<dbReference type="NCBIfam" id="NF006688">
    <property type="entry name" value="PRK09236.1"/>
    <property type="match status" value="1"/>
</dbReference>
<dbReference type="InterPro" id="IPR011059">
    <property type="entry name" value="Metal-dep_hydrolase_composite"/>
</dbReference>
<dbReference type="SUPFAM" id="SSF51556">
    <property type="entry name" value="Metallo-dependent hydrolases"/>
    <property type="match status" value="1"/>
</dbReference>
<evidence type="ECO:0000256" key="5">
    <source>
        <dbReference type="ARBA" id="ARBA00022801"/>
    </source>
</evidence>
<dbReference type="Gene3D" id="2.30.40.10">
    <property type="entry name" value="Urease, subunit C, domain 1"/>
    <property type="match status" value="1"/>
</dbReference>
<dbReference type="AlphaFoldDB" id="A0A2T6BTI1"/>
<dbReference type="OrthoDB" id="9765462at2"/>
<comment type="caution">
    <text evidence="7">The sequence shown here is derived from an EMBL/GenBank/DDBJ whole genome shotgun (WGS) entry which is preliminary data.</text>
</comment>
<dbReference type="GO" id="GO:0046872">
    <property type="term" value="F:metal ion binding"/>
    <property type="evidence" value="ECO:0007669"/>
    <property type="project" value="UniProtKB-KW"/>
</dbReference>
<dbReference type="PANTHER" id="PTHR43668">
    <property type="entry name" value="ALLANTOINASE"/>
    <property type="match status" value="1"/>
</dbReference>
<comment type="similarity">
    <text evidence="3">Belongs to the metallo-dependent hydrolases superfamily. DHOase family. Class I DHOase subfamily.</text>
</comment>
<dbReference type="InterPro" id="IPR050138">
    <property type="entry name" value="DHOase/Allantoinase_Hydrolase"/>
</dbReference>
<dbReference type="SUPFAM" id="SSF51338">
    <property type="entry name" value="Composite domain of metallo-dependent hydrolases"/>
    <property type="match status" value="1"/>
</dbReference>
<keyword evidence="8" id="KW-1185">Reference proteome</keyword>
<dbReference type="Proteomes" id="UP000244090">
    <property type="component" value="Unassembled WGS sequence"/>
</dbReference>
<dbReference type="PROSITE" id="PS00483">
    <property type="entry name" value="DIHYDROOROTASE_2"/>
    <property type="match status" value="1"/>
</dbReference>
<dbReference type="PANTHER" id="PTHR43668:SF4">
    <property type="entry name" value="ALLANTOINASE"/>
    <property type="match status" value="1"/>
</dbReference>
<reference evidence="7 8" key="1">
    <citation type="submission" date="2018-04" db="EMBL/GenBank/DDBJ databases">
        <title>Genomic Encyclopedia of Archaeal and Bacterial Type Strains, Phase II (KMG-II): from individual species to whole genera.</title>
        <authorList>
            <person name="Goeker M."/>
        </authorList>
    </citation>
    <scope>NUCLEOTIDE SEQUENCE [LARGE SCALE GENOMIC DNA]</scope>
    <source>
        <strain evidence="7 8">DSM 25731</strain>
    </source>
</reference>
<gene>
    <name evidence="7" type="ORF">C8N46_110114</name>
</gene>
<comment type="function">
    <text evidence="2">Catalyzes the reversible cyclization of carbamoyl aspartate to dihydroorotate.</text>
</comment>
<organism evidence="7 8">
    <name type="scientific">Kordia periserrulae</name>
    <dbReference type="NCBI Taxonomy" id="701523"/>
    <lineage>
        <taxon>Bacteria</taxon>
        <taxon>Pseudomonadati</taxon>
        <taxon>Bacteroidota</taxon>
        <taxon>Flavobacteriia</taxon>
        <taxon>Flavobacteriales</taxon>
        <taxon>Flavobacteriaceae</taxon>
        <taxon>Kordia</taxon>
    </lineage>
</organism>
<dbReference type="GO" id="GO:0006145">
    <property type="term" value="P:purine nucleobase catabolic process"/>
    <property type="evidence" value="ECO:0007669"/>
    <property type="project" value="TreeGrafter"/>
</dbReference>